<proteinExistence type="inferred from homology"/>
<reference evidence="6" key="1">
    <citation type="submission" date="2020-09" db="EMBL/GenBank/DDBJ databases">
        <title>A novel bacterium of genus Paenibacillus, isolated from South China Sea.</title>
        <authorList>
            <person name="Huang H."/>
            <person name="Mo K."/>
            <person name="Hu Y."/>
        </authorList>
    </citation>
    <scope>NUCLEOTIDE SEQUENCE</scope>
    <source>
        <strain evidence="6">IB182363</strain>
    </source>
</reference>
<evidence type="ECO:0000313" key="6">
    <source>
        <dbReference type="EMBL" id="MBD2864441.1"/>
    </source>
</evidence>
<comment type="similarity">
    <text evidence="1 4">Belongs to the bacterial solute-binding protein 9 family.</text>
</comment>
<dbReference type="GO" id="GO:0046872">
    <property type="term" value="F:metal ion binding"/>
    <property type="evidence" value="ECO:0007669"/>
    <property type="project" value="InterPro"/>
</dbReference>
<organism evidence="6 7">
    <name type="scientific">Paenibacillus oceani</name>
    <dbReference type="NCBI Taxonomy" id="2772510"/>
    <lineage>
        <taxon>Bacteria</taxon>
        <taxon>Bacillati</taxon>
        <taxon>Bacillota</taxon>
        <taxon>Bacilli</taxon>
        <taxon>Bacillales</taxon>
        <taxon>Paenibacillaceae</taxon>
        <taxon>Paenibacillus</taxon>
    </lineage>
</organism>
<dbReference type="GO" id="GO:0030001">
    <property type="term" value="P:metal ion transport"/>
    <property type="evidence" value="ECO:0007669"/>
    <property type="project" value="InterPro"/>
</dbReference>
<evidence type="ECO:0000313" key="7">
    <source>
        <dbReference type="Proteomes" id="UP000639396"/>
    </source>
</evidence>
<dbReference type="Gene3D" id="3.40.50.1980">
    <property type="entry name" value="Nitrogenase molybdenum iron protein domain"/>
    <property type="match status" value="2"/>
</dbReference>
<dbReference type="GO" id="GO:0007155">
    <property type="term" value="P:cell adhesion"/>
    <property type="evidence" value="ECO:0007669"/>
    <property type="project" value="InterPro"/>
</dbReference>
<dbReference type="PRINTS" id="PR00690">
    <property type="entry name" value="ADHESNFAMILY"/>
</dbReference>
<comment type="caution">
    <text evidence="6">The sequence shown here is derived from an EMBL/GenBank/DDBJ whole genome shotgun (WGS) entry which is preliminary data.</text>
</comment>
<dbReference type="InterPro" id="IPR006128">
    <property type="entry name" value="Lipoprotein_PsaA-like"/>
</dbReference>
<protein>
    <submittedName>
        <fullName evidence="6">Zinc ABC transporter substrate-binding protein</fullName>
    </submittedName>
</protein>
<dbReference type="CDD" id="cd01017">
    <property type="entry name" value="AdcA"/>
    <property type="match status" value="1"/>
</dbReference>
<dbReference type="PRINTS" id="PR00691">
    <property type="entry name" value="ADHESINB"/>
</dbReference>
<dbReference type="SUPFAM" id="SSF53807">
    <property type="entry name" value="Helical backbone' metal receptor"/>
    <property type="match status" value="1"/>
</dbReference>
<accession>A0A927CDW4</accession>
<dbReference type="PROSITE" id="PS51257">
    <property type="entry name" value="PROKAR_LIPOPROTEIN"/>
    <property type="match status" value="1"/>
</dbReference>
<keyword evidence="2 4" id="KW-0813">Transport</keyword>
<evidence type="ECO:0000256" key="1">
    <source>
        <dbReference type="ARBA" id="ARBA00011028"/>
    </source>
</evidence>
<evidence type="ECO:0000256" key="4">
    <source>
        <dbReference type="RuleBase" id="RU003512"/>
    </source>
</evidence>
<dbReference type="RefSeq" id="WP_190930067.1">
    <property type="nucleotide sequence ID" value="NZ_JACXJA010000029.1"/>
</dbReference>
<gene>
    <name evidence="6" type="ORF">IDH45_20855</name>
</gene>
<evidence type="ECO:0000256" key="5">
    <source>
        <dbReference type="SAM" id="MobiDB-lite"/>
    </source>
</evidence>
<dbReference type="Proteomes" id="UP000639396">
    <property type="component" value="Unassembled WGS sequence"/>
</dbReference>
<name>A0A927CDW4_9BACL</name>
<dbReference type="PANTHER" id="PTHR42953">
    <property type="entry name" value="HIGH-AFFINITY ZINC UPTAKE SYSTEM PROTEIN ZNUA-RELATED"/>
    <property type="match status" value="1"/>
</dbReference>
<evidence type="ECO:0000256" key="3">
    <source>
        <dbReference type="ARBA" id="ARBA00022729"/>
    </source>
</evidence>
<keyword evidence="7" id="KW-1185">Reference proteome</keyword>
<dbReference type="AlphaFoldDB" id="A0A927CDW4"/>
<dbReference type="InterPro" id="IPR050492">
    <property type="entry name" value="Bact_metal-bind_prot9"/>
</dbReference>
<dbReference type="PANTHER" id="PTHR42953:SF3">
    <property type="entry name" value="HIGH-AFFINITY ZINC UPTAKE SYSTEM PROTEIN ZNUA"/>
    <property type="match status" value="1"/>
</dbReference>
<dbReference type="Pfam" id="PF01297">
    <property type="entry name" value="ZnuA"/>
    <property type="match status" value="1"/>
</dbReference>
<dbReference type="InterPro" id="IPR006129">
    <property type="entry name" value="AdhesinB"/>
</dbReference>
<feature type="compositionally biased region" description="Basic and acidic residues" evidence="5">
    <location>
        <begin position="129"/>
        <end position="155"/>
    </location>
</feature>
<evidence type="ECO:0000256" key="2">
    <source>
        <dbReference type="ARBA" id="ARBA00022448"/>
    </source>
</evidence>
<dbReference type="EMBL" id="JACXJA010000029">
    <property type="protein sequence ID" value="MBD2864441.1"/>
    <property type="molecule type" value="Genomic_DNA"/>
</dbReference>
<feature type="region of interest" description="Disordered" evidence="5">
    <location>
        <begin position="129"/>
        <end position="156"/>
    </location>
</feature>
<keyword evidence="3" id="KW-0732">Signal</keyword>
<sequence>MKVPKRILTALISMLIVAAVMTGCGTSNVTLSADKVNVMTTFYTLYDFAGRIGGDKVNVINLVPAGVEPHDWSPKSRDLNHMSKSQLFIYNGAGFEGWVGDFLGSLKKDSGLTVIEASKGIELLHAGHEDDHGLDEGKSNEKDDHGHEHDSDVDPHVWVSPKSALKMAENIKDGIVQADPANKAYYESNYETLKKQLTELDDKFSRTLSKTAKKEIVVSHQAFGYLARDYGLTLKPIMGLSPGAEPTAQDLKEINKFVRDHQVKYIFFEELVSDKMAKTLAKDAGIETLVLNPLEGLTHEQVNAGEHYVSVMENNLQNLLKALQ</sequence>
<dbReference type="InterPro" id="IPR006127">
    <property type="entry name" value="ZnuA-like"/>
</dbReference>